<evidence type="ECO:0000313" key="1">
    <source>
        <dbReference type="EMBL" id="GJT70471.1"/>
    </source>
</evidence>
<sequence length="101" mass="11542">MEKAKTLINGFKKFSIEQVPRSENKKADALSKIASTSFAHLTKQVLVEVLKEKSIDEKEILTVMEEEGHTLMIPLLEYLTKARCQQKQRKHGQSKLNKGNM</sequence>
<protein>
    <recommendedName>
        <fullName evidence="3">Reverse transcriptase domain-containing protein</fullName>
    </recommendedName>
</protein>
<organism evidence="1 2">
    <name type="scientific">Tanacetum coccineum</name>
    <dbReference type="NCBI Taxonomy" id="301880"/>
    <lineage>
        <taxon>Eukaryota</taxon>
        <taxon>Viridiplantae</taxon>
        <taxon>Streptophyta</taxon>
        <taxon>Embryophyta</taxon>
        <taxon>Tracheophyta</taxon>
        <taxon>Spermatophyta</taxon>
        <taxon>Magnoliopsida</taxon>
        <taxon>eudicotyledons</taxon>
        <taxon>Gunneridae</taxon>
        <taxon>Pentapetalae</taxon>
        <taxon>asterids</taxon>
        <taxon>campanulids</taxon>
        <taxon>Asterales</taxon>
        <taxon>Asteraceae</taxon>
        <taxon>Asteroideae</taxon>
        <taxon>Anthemideae</taxon>
        <taxon>Anthemidinae</taxon>
        <taxon>Tanacetum</taxon>
    </lineage>
</organism>
<dbReference type="EMBL" id="BQNB010018080">
    <property type="protein sequence ID" value="GJT70471.1"/>
    <property type="molecule type" value="Genomic_DNA"/>
</dbReference>
<comment type="caution">
    <text evidence="1">The sequence shown here is derived from an EMBL/GenBank/DDBJ whole genome shotgun (WGS) entry which is preliminary data.</text>
</comment>
<reference evidence="1" key="1">
    <citation type="journal article" date="2022" name="Int. J. Mol. Sci.">
        <title>Draft Genome of Tanacetum Coccineum: Genomic Comparison of Closely Related Tanacetum-Family Plants.</title>
        <authorList>
            <person name="Yamashiro T."/>
            <person name="Shiraishi A."/>
            <person name="Nakayama K."/>
            <person name="Satake H."/>
        </authorList>
    </citation>
    <scope>NUCLEOTIDE SEQUENCE</scope>
</reference>
<dbReference type="Proteomes" id="UP001151760">
    <property type="component" value="Unassembled WGS sequence"/>
</dbReference>
<reference evidence="1" key="2">
    <citation type="submission" date="2022-01" db="EMBL/GenBank/DDBJ databases">
        <authorList>
            <person name="Yamashiro T."/>
            <person name="Shiraishi A."/>
            <person name="Satake H."/>
            <person name="Nakayama K."/>
        </authorList>
    </citation>
    <scope>NUCLEOTIDE SEQUENCE</scope>
</reference>
<name>A0ABQ5G4B8_9ASTR</name>
<keyword evidence="2" id="KW-1185">Reference proteome</keyword>
<gene>
    <name evidence="1" type="ORF">Tco_1029757</name>
</gene>
<proteinExistence type="predicted"/>
<evidence type="ECO:0008006" key="3">
    <source>
        <dbReference type="Google" id="ProtNLM"/>
    </source>
</evidence>
<accession>A0ABQ5G4B8</accession>
<evidence type="ECO:0000313" key="2">
    <source>
        <dbReference type="Proteomes" id="UP001151760"/>
    </source>
</evidence>